<evidence type="ECO:0008006" key="3">
    <source>
        <dbReference type="Google" id="ProtNLM"/>
    </source>
</evidence>
<dbReference type="CDD" id="cd17039">
    <property type="entry name" value="Ubl_ubiquitin_like"/>
    <property type="match status" value="1"/>
</dbReference>
<accession>A0CAK2</accession>
<proteinExistence type="predicted"/>
<dbReference type="SUPFAM" id="SSF54236">
    <property type="entry name" value="Ubiquitin-like"/>
    <property type="match status" value="1"/>
</dbReference>
<protein>
    <recommendedName>
        <fullName evidence="3">Ubiquitin-like domain-containing protein</fullName>
    </recommendedName>
</protein>
<dbReference type="HOGENOM" id="CLU_807660_0_0_1"/>
<dbReference type="InterPro" id="IPR029071">
    <property type="entry name" value="Ubiquitin-like_domsf"/>
</dbReference>
<dbReference type="KEGG" id="ptm:GSPATT00036599001"/>
<dbReference type="Proteomes" id="UP000000600">
    <property type="component" value="Unassembled WGS sequence"/>
</dbReference>
<reference evidence="1 2" key="1">
    <citation type="journal article" date="2006" name="Nature">
        <title>Global trends of whole-genome duplications revealed by the ciliate Paramecium tetraurelia.</title>
        <authorList>
            <consortium name="Genoscope"/>
            <person name="Aury J.-M."/>
            <person name="Jaillon O."/>
            <person name="Duret L."/>
            <person name="Noel B."/>
            <person name="Jubin C."/>
            <person name="Porcel B.M."/>
            <person name="Segurens B."/>
            <person name="Daubin V."/>
            <person name="Anthouard V."/>
            <person name="Aiach N."/>
            <person name="Arnaiz O."/>
            <person name="Billaut A."/>
            <person name="Beisson J."/>
            <person name="Blanc I."/>
            <person name="Bouhouche K."/>
            <person name="Camara F."/>
            <person name="Duharcourt S."/>
            <person name="Guigo R."/>
            <person name="Gogendeau D."/>
            <person name="Katinka M."/>
            <person name="Keller A.-M."/>
            <person name="Kissmehl R."/>
            <person name="Klotz C."/>
            <person name="Koll F."/>
            <person name="Le Moue A."/>
            <person name="Lepere C."/>
            <person name="Malinsky S."/>
            <person name="Nowacki M."/>
            <person name="Nowak J.K."/>
            <person name="Plattner H."/>
            <person name="Poulain J."/>
            <person name="Ruiz F."/>
            <person name="Serrano V."/>
            <person name="Zagulski M."/>
            <person name="Dessen P."/>
            <person name="Betermier M."/>
            <person name="Weissenbach J."/>
            <person name="Scarpelli C."/>
            <person name="Schachter V."/>
            <person name="Sperling L."/>
            <person name="Meyer E."/>
            <person name="Cohen J."/>
            <person name="Wincker P."/>
        </authorList>
    </citation>
    <scope>NUCLEOTIDE SEQUENCE [LARGE SCALE GENOMIC DNA]</scope>
    <source>
        <strain evidence="1 2">Stock d4-2</strain>
    </source>
</reference>
<dbReference type="OMA" id="KMCQKCL"/>
<dbReference type="OrthoDB" id="319907at2759"/>
<dbReference type="GeneID" id="5021001"/>
<dbReference type="EMBL" id="CT868054">
    <property type="protein sequence ID" value="CAK67819.1"/>
    <property type="molecule type" value="Genomic_DNA"/>
</dbReference>
<dbReference type="AlphaFoldDB" id="A0CAK2"/>
<name>A0CAK2_PARTE</name>
<organism evidence="1 2">
    <name type="scientific">Paramecium tetraurelia</name>
    <dbReference type="NCBI Taxonomy" id="5888"/>
    <lineage>
        <taxon>Eukaryota</taxon>
        <taxon>Sar</taxon>
        <taxon>Alveolata</taxon>
        <taxon>Ciliophora</taxon>
        <taxon>Intramacronucleata</taxon>
        <taxon>Oligohymenophorea</taxon>
        <taxon>Peniculida</taxon>
        <taxon>Parameciidae</taxon>
        <taxon>Paramecium</taxon>
    </lineage>
</organism>
<evidence type="ECO:0000313" key="2">
    <source>
        <dbReference type="Proteomes" id="UP000000600"/>
    </source>
</evidence>
<dbReference type="InParanoid" id="A0CAK2"/>
<gene>
    <name evidence="1" type="ORF">GSPATT00036599001</name>
</gene>
<dbReference type="RefSeq" id="XP_001435216.1">
    <property type="nucleotide sequence ID" value="XM_001435179.2"/>
</dbReference>
<keyword evidence="2" id="KW-1185">Reference proteome</keyword>
<evidence type="ECO:0000313" key="1">
    <source>
        <dbReference type="EMBL" id="CAK67819.1"/>
    </source>
</evidence>
<sequence length="344" mass="40323">MSNSQQMFCQDHKNQQITAICKIPRSNGKTKMCQKCLVNDRSIKEGDIIFINEFETEIESLKSALETIQNTQLQQLEILNEIHQSQDRLRQVILLMRQKKHSLDNFIQRSLSSLQIESINLSDNEVSDFMQLFNQQELLRSINLELQKSLNPLKDLRTRLNQQCEKILQDIQSINQILNEEESIFSENQQENQHQEHQNHDLNSYVSLANPESYYFSNSRAESPVAESFQKIIQNYQYQINESLFNTQMFVNSISSQIILKRQSGRELNENILINLNFDILANIFEVEVDPYLTIGELAQEFKIVLNHQKEIIFLYKNNILNEEKSLKQLNISNGFTLQGQLKY</sequence>